<reference evidence="3 4" key="1">
    <citation type="submission" date="2024-09" db="EMBL/GenBank/DDBJ databases">
        <authorList>
            <person name="Sun Q."/>
            <person name="Mori K."/>
        </authorList>
    </citation>
    <scope>NUCLEOTIDE SEQUENCE [LARGE SCALE GENOMIC DNA]</scope>
    <source>
        <strain evidence="3 4">CGMCC 1.15906</strain>
    </source>
</reference>
<keyword evidence="4" id="KW-1185">Reference proteome</keyword>
<evidence type="ECO:0000313" key="4">
    <source>
        <dbReference type="Proteomes" id="UP001589890"/>
    </source>
</evidence>
<dbReference type="InterPro" id="IPR002477">
    <property type="entry name" value="Peptidoglycan-bd-like"/>
</dbReference>
<dbReference type="Pfam" id="PF01471">
    <property type="entry name" value="PG_binding_1"/>
    <property type="match status" value="1"/>
</dbReference>
<feature type="domain" description="Peptidoglycan binding-like" evidence="2">
    <location>
        <begin position="134"/>
        <end position="169"/>
    </location>
</feature>
<gene>
    <name evidence="3" type="ORF">ACFFGN_12920</name>
</gene>
<sequence>MTPSPRSRRRVLVSVSSIAVAALGVGVLAGSRIASPEDAAARTAAPKASQITVPVEKRALASKVVSRGDASFDGAVDLRVETSGLGTPAVVTGKVPAVGANVTEGKAILEITGRPVIALAGALPMYRALRPGSRGPDVLQLEQVLRRLKFDPGTVDGVYTSDTGSAVARLFRAAGYEAPEVDPQYKSAVDQAKQQVKSAQDGVRNAKRALKQATAGPSEAALVQANNDVEAAERELRTARGNARAYAAAKDRLELAKAQRRDLLKERDSSIEKSALSDAEDRLTDAKDALVKAQAEAGTPLPVSEVVYVKSLPRRVDKVNVSRGTLVNGNVMSVSGASLVVTIKVDADTKDLLKGGMNASLDLGDGKLIPARVTRITRAEDGWNVVISPKSLTGPQLERLRSANVRVTIPVKSTQGKVLAVPTSALSAGPDGESRVEVLRNGKIELVRVEVGLSADGFAEIKPVGGQLAEGDQVVVGK</sequence>
<accession>A0ABV6QK05</accession>
<dbReference type="PANTHER" id="PTHR30469:SF33">
    <property type="entry name" value="SLR1207 PROTEIN"/>
    <property type="match status" value="1"/>
</dbReference>
<organism evidence="3 4">
    <name type="scientific">Kribbella deserti</name>
    <dbReference type="NCBI Taxonomy" id="1926257"/>
    <lineage>
        <taxon>Bacteria</taxon>
        <taxon>Bacillati</taxon>
        <taxon>Actinomycetota</taxon>
        <taxon>Actinomycetes</taxon>
        <taxon>Propionibacteriales</taxon>
        <taxon>Kribbellaceae</taxon>
        <taxon>Kribbella</taxon>
    </lineage>
</organism>
<keyword evidence="1" id="KW-0175">Coiled coil</keyword>
<evidence type="ECO:0000313" key="3">
    <source>
        <dbReference type="EMBL" id="MFC0624973.1"/>
    </source>
</evidence>
<dbReference type="SUPFAM" id="SSF47090">
    <property type="entry name" value="PGBD-like"/>
    <property type="match status" value="1"/>
</dbReference>
<feature type="coiled-coil region" evidence="1">
    <location>
        <begin position="189"/>
        <end position="296"/>
    </location>
</feature>
<dbReference type="InterPro" id="IPR006311">
    <property type="entry name" value="TAT_signal"/>
</dbReference>
<dbReference type="PROSITE" id="PS51318">
    <property type="entry name" value="TAT"/>
    <property type="match status" value="1"/>
</dbReference>
<proteinExistence type="predicted"/>
<dbReference type="InterPro" id="IPR036366">
    <property type="entry name" value="PGBDSf"/>
</dbReference>
<name>A0ABV6QK05_9ACTN</name>
<dbReference type="Gene3D" id="1.10.101.10">
    <property type="entry name" value="PGBD-like superfamily/PGBD"/>
    <property type="match status" value="1"/>
</dbReference>
<dbReference type="RefSeq" id="WP_380046893.1">
    <property type="nucleotide sequence ID" value="NZ_JBHLTC010000014.1"/>
</dbReference>
<dbReference type="PANTHER" id="PTHR30469">
    <property type="entry name" value="MULTIDRUG RESISTANCE PROTEIN MDTA"/>
    <property type="match status" value="1"/>
</dbReference>
<evidence type="ECO:0000259" key="2">
    <source>
        <dbReference type="Pfam" id="PF01471"/>
    </source>
</evidence>
<protein>
    <submittedName>
        <fullName evidence="3">Peptidoglycan-binding protein</fullName>
    </submittedName>
</protein>
<comment type="caution">
    <text evidence="3">The sequence shown here is derived from an EMBL/GenBank/DDBJ whole genome shotgun (WGS) entry which is preliminary data.</text>
</comment>
<dbReference type="InterPro" id="IPR036365">
    <property type="entry name" value="PGBD-like_sf"/>
</dbReference>
<dbReference type="EMBL" id="JBHLTC010000014">
    <property type="protein sequence ID" value="MFC0624973.1"/>
    <property type="molecule type" value="Genomic_DNA"/>
</dbReference>
<dbReference type="Gene3D" id="2.40.420.20">
    <property type="match status" value="1"/>
</dbReference>
<evidence type="ECO:0000256" key="1">
    <source>
        <dbReference type="SAM" id="Coils"/>
    </source>
</evidence>
<dbReference type="Proteomes" id="UP001589890">
    <property type="component" value="Unassembled WGS sequence"/>
</dbReference>